<dbReference type="HOGENOM" id="CLU_087303_0_0_7"/>
<accession>M1WRG2</accession>
<gene>
    <name evidence="2" type="ordered locus">BN4_12289</name>
</gene>
<organism evidence="2 3">
    <name type="scientific">Pseudodesulfovibrio piezophilus (strain DSM 21447 / JCM 15486 / C1TLV30)</name>
    <name type="common">Desulfovibrio piezophilus</name>
    <dbReference type="NCBI Taxonomy" id="1322246"/>
    <lineage>
        <taxon>Bacteria</taxon>
        <taxon>Pseudomonadati</taxon>
        <taxon>Thermodesulfobacteriota</taxon>
        <taxon>Desulfovibrionia</taxon>
        <taxon>Desulfovibrionales</taxon>
        <taxon>Desulfovibrionaceae</taxon>
    </lineage>
</organism>
<dbReference type="AlphaFoldDB" id="M1WRG2"/>
<dbReference type="EMBL" id="FO203427">
    <property type="protein sequence ID" value="CCH49524.1"/>
    <property type="molecule type" value="Genomic_DNA"/>
</dbReference>
<dbReference type="RefSeq" id="WP_015415567.1">
    <property type="nucleotide sequence ID" value="NC_020409.1"/>
</dbReference>
<reference evidence="2 3" key="1">
    <citation type="journal article" date="2013" name="PLoS ONE">
        <title>The first genomic and proteomic characterization of a deep-sea sulfate reducer: insights into the piezophilic lifestyle of Desulfovibrio piezophilus.</title>
        <authorList>
            <person name="Pradel N."/>
            <person name="Ji B."/>
            <person name="Gimenez G."/>
            <person name="Talla E."/>
            <person name="Lenoble P."/>
            <person name="Garel M."/>
            <person name="Tamburini C."/>
            <person name="Fourquet P."/>
            <person name="Lebrun R."/>
            <person name="Bertin P."/>
            <person name="Denis Y."/>
            <person name="Pophillat M."/>
            <person name="Barbe V."/>
            <person name="Ollivier B."/>
            <person name="Dolla A."/>
        </authorList>
    </citation>
    <scope>NUCLEOTIDE SEQUENCE [LARGE SCALE GENOMIC DNA]</scope>
    <source>
        <strain evidence="3">DSM 10523 / SB164P1</strain>
    </source>
</reference>
<dbReference type="STRING" id="1322246.BN4_12289"/>
<proteinExistence type="predicted"/>
<dbReference type="BioCyc" id="DPIE1322246:BN4_RS11500-MONOMER"/>
<reference evidence="3" key="2">
    <citation type="journal article" date="2013" name="Stand. Genomic Sci.">
        <title>Complete genome sequence of Desulfocapsa sulfexigens, a marine deltaproteobacterium specialized in disproportionating inorganic sulfur compounds.</title>
        <authorList>
            <person name="Finster K.W."/>
            <person name="Kjeldsen K.U."/>
            <person name="Kube M."/>
            <person name="Reinhardt R."/>
            <person name="Mussmann M."/>
            <person name="Amann R."/>
            <person name="Schreiber L."/>
        </authorList>
    </citation>
    <scope>NUCLEOTIDE SEQUENCE [LARGE SCALE GENOMIC DNA]</scope>
    <source>
        <strain evidence="3">DSM 10523 / SB164P1</strain>
    </source>
</reference>
<dbReference type="KEGG" id="dpi:BN4_12289"/>
<dbReference type="SUPFAM" id="SSF109604">
    <property type="entry name" value="HD-domain/PDEase-like"/>
    <property type="match status" value="1"/>
</dbReference>
<evidence type="ECO:0000313" key="3">
    <source>
        <dbReference type="Proteomes" id="UP000011724"/>
    </source>
</evidence>
<evidence type="ECO:0000259" key="1">
    <source>
        <dbReference type="Pfam" id="PF01966"/>
    </source>
</evidence>
<dbReference type="PATRIC" id="fig|879567.3.peg.2438"/>
<dbReference type="Pfam" id="PF01966">
    <property type="entry name" value="HD"/>
    <property type="match status" value="1"/>
</dbReference>
<dbReference type="OrthoDB" id="9797344at2"/>
<keyword evidence="3" id="KW-1185">Reference proteome</keyword>
<dbReference type="Proteomes" id="UP000011724">
    <property type="component" value="Chromosome"/>
</dbReference>
<feature type="domain" description="HD" evidence="1">
    <location>
        <begin position="36"/>
        <end position="151"/>
    </location>
</feature>
<dbReference type="eggNOG" id="COG1418">
    <property type="taxonomic scope" value="Bacteria"/>
</dbReference>
<dbReference type="CDD" id="cd00077">
    <property type="entry name" value="HDc"/>
    <property type="match status" value="1"/>
</dbReference>
<protein>
    <submittedName>
        <fullName evidence="2">Putative HD domain protein</fullName>
    </submittedName>
</protein>
<dbReference type="Gene3D" id="1.10.3210.10">
    <property type="entry name" value="Hypothetical protein af1432"/>
    <property type="match status" value="1"/>
</dbReference>
<dbReference type="InterPro" id="IPR006674">
    <property type="entry name" value="HD_domain"/>
</dbReference>
<sequence>MQGHPLISIETWFERFVDGFRTRAGEKKLFLDRKVRHIKRVRAHVQEIGKECEWSRNMALAMDVAALLHDVGRFPQLVERKTYDDTLGYNHAEEGARLLAQADVLSVLPDSLRDRILCAISFHNCAILPGGLEPDSRLILDVLRDADKLDAVRNNLRYLSPDAPHNTVLKSGLLWDAQHVSPLVLELCFKRQLIPFNQIRWSNDFILFLCCWVYDLHFPYSFKQLRESGHFASLLERLPNNADLMPIKRQLASDLDWMAAQNRS</sequence>
<name>M1WRG2_PSEP2</name>
<evidence type="ECO:0000313" key="2">
    <source>
        <dbReference type="EMBL" id="CCH49524.1"/>
    </source>
</evidence>
<dbReference type="InterPro" id="IPR003607">
    <property type="entry name" value="HD/PDEase_dom"/>
</dbReference>